<accession>A0A0F9CE58</accession>
<sequence length="346" mass="38175">MKDTIAKSDWLTAQQCSAMAWFGLREASIAPTEAERFLMEQGQEVGARARELYPSGTFVAQRGEKTAAEITQDLIGDASIETLFEAAFHAGPFVAKADILRRQNGGWHVLEVKSSFSDTGKIEALVDDLSYTAMVLRRAGLQITQASLVLLSRSFRFGDGPDRLFEIIEKTDEVNDRVAEFEGIAESTANALFDDTPPAPALVSACRSCAFFADKCLGSGLAHSVLEIPRLHPTKLKRLSAAGIIDLSGVPDDLKLNERQERVKYAALSGNTVVEPSLGVALQSFDWPCHYLDFETVITFLPLYNGHGCHQQVLTQFSIHHRESLDAEPHHSEYLADAQKDCEREF</sequence>
<protein>
    <recommendedName>
        <fullName evidence="1">DUF2779 domain-containing protein</fullName>
    </recommendedName>
</protein>
<organism evidence="2">
    <name type="scientific">marine sediment metagenome</name>
    <dbReference type="NCBI Taxonomy" id="412755"/>
    <lineage>
        <taxon>unclassified sequences</taxon>
        <taxon>metagenomes</taxon>
        <taxon>ecological metagenomes</taxon>
    </lineage>
</organism>
<dbReference type="Pfam" id="PF11074">
    <property type="entry name" value="DUF2779"/>
    <property type="match status" value="1"/>
</dbReference>
<proteinExistence type="predicted"/>
<comment type="caution">
    <text evidence="2">The sequence shown here is derived from an EMBL/GenBank/DDBJ whole genome shotgun (WGS) entry which is preliminary data.</text>
</comment>
<evidence type="ECO:0000259" key="1">
    <source>
        <dbReference type="Pfam" id="PF11074"/>
    </source>
</evidence>
<dbReference type="InterPro" id="IPR021301">
    <property type="entry name" value="DUF2779"/>
</dbReference>
<reference evidence="2" key="1">
    <citation type="journal article" date="2015" name="Nature">
        <title>Complex archaea that bridge the gap between prokaryotes and eukaryotes.</title>
        <authorList>
            <person name="Spang A."/>
            <person name="Saw J.H."/>
            <person name="Jorgensen S.L."/>
            <person name="Zaremba-Niedzwiedzka K."/>
            <person name="Martijn J."/>
            <person name="Lind A.E."/>
            <person name="van Eijk R."/>
            <person name="Schleper C."/>
            <person name="Guy L."/>
            <person name="Ettema T.J."/>
        </authorList>
    </citation>
    <scope>NUCLEOTIDE SEQUENCE</scope>
</reference>
<feature type="domain" description="DUF2779" evidence="1">
    <location>
        <begin position="290"/>
        <end position="345"/>
    </location>
</feature>
<dbReference type="EMBL" id="LAZR01044717">
    <property type="protein sequence ID" value="KKL03976.1"/>
    <property type="molecule type" value="Genomic_DNA"/>
</dbReference>
<gene>
    <name evidence="2" type="ORF">LCGC14_2620690</name>
</gene>
<dbReference type="AlphaFoldDB" id="A0A0F9CE58"/>
<feature type="non-terminal residue" evidence="2">
    <location>
        <position position="346"/>
    </location>
</feature>
<evidence type="ECO:0000313" key="2">
    <source>
        <dbReference type="EMBL" id="KKL03976.1"/>
    </source>
</evidence>
<name>A0A0F9CE58_9ZZZZ</name>